<gene>
    <name evidence="2" type="ORF">FA15DRAFT_661189</name>
</gene>
<feature type="region of interest" description="Disordered" evidence="1">
    <location>
        <begin position="458"/>
        <end position="483"/>
    </location>
</feature>
<feature type="region of interest" description="Disordered" evidence="1">
    <location>
        <begin position="295"/>
        <end position="318"/>
    </location>
</feature>
<name>A0A5C3KCU7_COPMA</name>
<reference evidence="2 3" key="1">
    <citation type="journal article" date="2019" name="Nat. Ecol. Evol.">
        <title>Megaphylogeny resolves global patterns of mushroom evolution.</title>
        <authorList>
            <person name="Varga T."/>
            <person name="Krizsan K."/>
            <person name="Foldi C."/>
            <person name="Dima B."/>
            <person name="Sanchez-Garcia M."/>
            <person name="Sanchez-Ramirez S."/>
            <person name="Szollosi G.J."/>
            <person name="Szarkandi J.G."/>
            <person name="Papp V."/>
            <person name="Albert L."/>
            <person name="Andreopoulos W."/>
            <person name="Angelini C."/>
            <person name="Antonin V."/>
            <person name="Barry K.W."/>
            <person name="Bougher N.L."/>
            <person name="Buchanan P."/>
            <person name="Buyck B."/>
            <person name="Bense V."/>
            <person name="Catcheside P."/>
            <person name="Chovatia M."/>
            <person name="Cooper J."/>
            <person name="Damon W."/>
            <person name="Desjardin D."/>
            <person name="Finy P."/>
            <person name="Geml J."/>
            <person name="Haridas S."/>
            <person name="Hughes K."/>
            <person name="Justo A."/>
            <person name="Karasinski D."/>
            <person name="Kautmanova I."/>
            <person name="Kiss B."/>
            <person name="Kocsube S."/>
            <person name="Kotiranta H."/>
            <person name="LaButti K.M."/>
            <person name="Lechner B.E."/>
            <person name="Liimatainen K."/>
            <person name="Lipzen A."/>
            <person name="Lukacs Z."/>
            <person name="Mihaltcheva S."/>
            <person name="Morgado L.N."/>
            <person name="Niskanen T."/>
            <person name="Noordeloos M.E."/>
            <person name="Ohm R.A."/>
            <person name="Ortiz-Santana B."/>
            <person name="Ovrebo C."/>
            <person name="Racz N."/>
            <person name="Riley R."/>
            <person name="Savchenko A."/>
            <person name="Shiryaev A."/>
            <person name="Soop K."/>
            <person name="Spirin V."/>
            <person name="Szebenyi C."/>
            <person name="Tomsovsky M."/>
            <person name="Tulloss R.E."/>
            <person name="Uehling J."/>
            <person name="Grigoriev I.V."/>
            <person name="Vagvolgyi C."/>
            <person name="Papp T."/>
            <person name="Martin F.M."/>
            <person name="Miettinen O."/>
            <person name="Hibbett D.S."/>
            <person name="Nagy L.G."/>
        </authorList>
    </citation>
    <scope>NUCLEOTIDE SEQUENCE [LARGE SCALE GENOMIC DNA]</scope>
    <source>
        <strain evidence="2 3">CBS 121175</strain>
    </source>
</reference>
<accession>A0A5C3KCU7</accession>
<sequence>MHAILARISVGEQLRTASGKLHWHVRFDPGLDFAGWDTGNGIARPLDGDPYDPGACFDLLEGETCDPGAYFGDVITLAYTNSIRDRARRAKVEFDVVALRRLRLGNRVHTSAPRGTFYVVRQSVATVKFETREFDATLTPMSSFAVQQEQCKGLLDEILDWIAVGSFAEPQESSTGVVGAIQGCISCVGCLCCNDKASWRVIHAILARTSECFNGVLDAILDWISAGHTTAMYAILACFGDVTTLAYTNSIQDRARRARRKSLMLLRFASCGWVEQGFRWQFTCNLTPKRDVLGGETKRSNPEDCHKGAPARPHDHDECEPGAYSASVTVLRYGQSSRIAPDVPDLKPGHAGCDPGAHFGGTGAGMLPWRARCDVGAYSGTRSRSVSWVANIQLDAVGAHPEPSWLSDLVECVLVGRKWSLKKGCAKRLTEVVIGRDMGDPGLPSRVEVESVIGRVKSQGRGMKRAPIDRSGDMGGSSRMRNGDEPVITALDRKQSKWDVLSKRGTERRPFHTSVDFERELLSAQRVRRVFPGEAKQPWNFVDDTPCDRSNRILEMTTPRNYG</sequence>
<dbReference type="AlphaFoldDB" id="A0A5C3KCU7"/>
<protein>
    <submittedName>
        <fullName evidence="2">Uncharacterized protein</fullName>
    </submittedName>
</protein>
<evidence type="ECO:0000256" key="1">
    <source>
        <dbReference type="SAM" id="MobiDB-lite"/>
    </source>
</evidence>
<proteinExistence type="predicted"/>
<keyword evidence="3" id="KW-1185">Reference proteome</keyword>
<organism evidence="2 3">
    <name type="scientific">Coprinopsis marcescibilis</name>
    <name type="common">Agaric fungus</name>
    <name type="synonym">Psathyrella marcescibilis</name>
    <dbReference type="NCBI Taxonomy" id="230819"/>
    <lineage>
        <taxon>Eukaryota</taxon>
        <taxon>Fungi</taxon>
        <taxon>Dikarya</taxon>
        <taxon>Basidiomycota</taxon>
        <taxon>Agaricomycotina</taxon>
        <taxon>Agaricomycetes</taxon>
        <taxon>Agaricomycetidae</taxon>
        <taxon>Agaricales</taxon>
        <taxon>Agaricineae</taxon>
        <taxon>Psathyrellaceae</taxon>
        <taxon>Coprinopsis</taxon>
    </lineage>
</organism>
<dbReference type="EMBL" id="ML210462">
    <property type="protein sequence ID" value="TFK17791.1"/>
    <property type="molecule type" value="Genomic_DNA"/>
</dbReference>
<dbReference type="Proteomes" id="UP000307440">
    <property type="component" value="Unassembled WGS sequence"/>
</dbReference>
<evidence type="ECO:0000313" key="2">
    <source>
        <dbReference type="EMBL" id="TFK17791.1"/>
    </source>
</evidence>
<evidence type="ECO:0000313" key="3">
    <source>
        <dbReference type="Proteomes" id="UP000307440"/>
    </source>
</evidence>